<keyword evidence="5" id="KW-1185">Reference proteome</keyword>
<organism evidence="4 5">
    <name type="scientific">Silvibacterium bohemicum</name>
    <dbReference type="NCBI Taxonomy" id="1577686"/>
    <lineage>
        <taxon>Bacteria</taxon>
        <taxon>Pseudomonadati</taxon>
        <taxon>Acidobacteriota</taxon>
        <taxon>Terriglobia</taxon>
        <taxon>Terriglobales</taxon>
        <taxon>Acidobacteriaceae</taxon>
        <taxon>Silvibacterium</taxon>
    </lineage>
</organism>
<dbReference type="EMBL" id="JACHEK010000009">
    <property type="protein sequence ID" value="MBB6146228.1"/>
    <property type="molecule type" value="Genomic_DNA"/>
</dbReference>
<dbReference type="InterPro" id="IPR031107">
    <property type="entry name" value="Small_HSP"/>
</dbReference>
<evidence type="ECO:0000313" key="4">
    <source>
        <dbReference type="EMBL" id="MBB6146228.1"/>
    </source>
</evidence>
<gene>
    <name evidence="4" type="ORF">HNQ77_004200</name>
</gene>
<dbReference type="OrthoDB" id="9811615at2"/>
<dbReference type="InterPro" id="IPR008978">
    <property type="entry name" value="HSP20-like_chaperone"/>
</dbReference>
<evidence type="ECO:0000259" key="3">
    <source>
        <dbReference type="PROSITE" id="PS01031"/>
    </source>
</evidence>
<dbReference type="CDD" id="cd06464">
    <property type="entry name" value="ACD_sHsps-like"/>
    <property type="match status" value="1"/>
</dbReference>
<dbReference type="AlphaFoldDB" id="A0A841K6L5"/>
<sequence length="163" mass="18662">MAIHRFDPFRDALTLQNRLNSLFQDYNRGQNESDLVSTAAFVPPVDIYEDQHKIVLKLEVPGLKQEDFDIQLENNTLTVRGERKFEKEEKEENFHRIERRYGSFFRSFTVPTTVNHEGVKAGYDAGVLRIELEKRAEAKPKQIKVQVGSAAAVSKTVENKPAA</sequence>
<proteinExistence type="inferred from homology"/>
<dbReference type="PANTHER" id="PTHR11527">
    <property type="entry name" value="HEAT-SHOCK PROTEIN 20 FAMILY MEMBER"/>
    <property type="match status" value="1"/>
</dbReference>
<dbReference type="RefSeq" id="WP_050058308.1">
    <property type="nucleotide sequence ID" value="NZ_JACHEK010000009.1"/>
</dbReference>
<evidence type="ECO:0000256" key="2">
    <source>
        <dbReference type="RuleBase" id="RU003616"/>
    </source>
</evidence>
<comment type="similarity">
    <text evidence="1 2">Belongs to the small heat shock protein (HSP20) family.</text>
</comment>
<reference evidence="4 5" key="1">
    <citation type="submission" date="2020-08" db="EMBL/GenBank/DDBJ databases">
        <title>Genomic Encyclopedia of Type Strains, Phase IV (KMG-IV): sequencing the most valuable type-strain genomes for metagenomic binning, comparative biology and taxonomic classification.</title>
        <authorList>
            <person name="Goeker M."/>
        </authorList>
    </citation>
    <scope>NUCLEOTIDE SEQUENCE [LARGE SCALE GENOMIC DNA]</scope>
    <source>
        <strain evidence="4 5">DSM 103733</strain>
    </source>
</reference>
<evidence type="ECO:0000313" key="5">
    <source>
        <dbReference type="Proteomes" id="UP000538666"/>
    </source>
</evidence>
<comment type="caution">
    <text evidence="4">The sequence shown here is derived from an EMBL/GenBank/DDBJ whole genome shotgun (WGS) entry which is preliminary data.</text>
</comment>
<protein>
    <submittedName>
        <fullName evidence="4">HSP20 family protein</fullName>
    </submittedName>
</protein>
<dbReference type="PROSITE" id="PS01031">
    <property type="entry name" value="SHSP"/>
    <property type="match status" value="1"/>
</dbReference>
<evidence type="ECO:0000256" key="1">
    <source>
        <dbReference type="PROSITE-ProRule" id="PRU00285"/>
    </source>
</evidence>
<dbReference type="Pfam" id="PF00011">
    <property type="entry name" value="HSP20"/>
    <property type="match status" value="1"/>
</dbReference>
<feature type="domain" description="SHSP" evidence="3">
    <location>
        <begin position="36"/>
        <end position="148"/>
    </location>
</feature>
<name>A0A841K6L5_9BACT</name>
<dbReference type="SUPFAM" id="SSF49764">
    <property type="entry name" value="HSP20-like chaperones"/>
    <property type="match status" value="1"/>
</dbReference>
<dbReference type="Proteomes" id="UP000538666">
    <property type="component" value="Unassembled WGS sequence"/>
</dbReference>
<dbReference type="Gene3D" id="2.60.40.790">
    <property type="match status" value="1"/>
</dbReference>
<accession>A0A841K6L5</accession>
<dbReference type="InterPro" id="IPR002068">
    <property type="entry name" value="A-crystallin/Hsp20_dom"/>
</dbReference>